<comment type="caution">
    <text evidence="2">The sequence shown here is derived from an EMBL/GenBank/DDBJ whole genome shotgun (WGS) entry which is preliminary data.</text>
</comment>
<feature type="transmembrane region" description="Helical" evidence="1">
    <location>
        <begin position="54"/>
        <end position="72"/>
    </location>
</feature>
<proteinExistence type="predicted"/>
<keyword evidence="1" id="KW-1133">Transmembrane helix</keyword>
<feature type="transmembrane region" description="Helical" evidence="1">
    <location>
        <begin position="427"/>
        <end position="444"/>
    </location>
</feature>
<dbReference type="Proteomes" id="UP000177698">
    <property type="component" value="Unassembled WGS sequence"/>
</dbReference>
<evidence type="ECO:0000313" key="2">
    <source>
        <dbReference type="EMBL" id="OGK42475.1"/>
    </source>
</evidence>
<organism evidence="2 3">
    <name type="scientific">Candidatus Roizmanbacteria bacterium RIFCSPLOWO2_01_FULL_37_12</name>
    <dbReference type="NCBI Taxonomy" id="1802056"/>
    <lineage>
        <taxon>Bacteria</taxon>
        <taxon>Candidatus Roizmaniibacteriota</taxon>
    </lineage>
</organism>
<keyword evidence="1" id="KW-0812">Transmembrane</keyword>
<feature type="transmembrane region" description="Helical" evidence="1">
    <location>
        <begin position="375"/>
        <end position="396"/>
    </location>
</feature>
<dbReference type="AlphaFoldDB" id="A0A1F7IGL4"/>
<dbReference type="EMBL" id="MGAG01000002">
    <property type="protein sequence ID" value="OGK42475.1"/>
    <property type="molecule type" value="Genomic_DNA"/>
</dbReference>
<feature type="transmembrane region" description="Helical" evidence="1">
    <location>
        <begin position="107"/>
        <end position="130"/>
    </location>
</feature>
<evidence type="ECO:0000256" key="1">
    <source>
        <dbReference type="SAM" id="Phobius"/>
    </source>
</evidence>
<reference evidence="2 3" key="1">
    <citation type="journal article" date="2016" name="Nat. Commun.">
        <title>Thousands of microbial genomes shed light on interconnected biogeochemical processes in an aquifer system.</title>
        <authorList>
            <person name="Anantharaman K."/>
            <person name="Brown C.T."/>
            <person name="Hug L.A."/>
            <person name="Sharon I."/>
            <person name="Castelle C.J."/>
            <person name="Probst A.J."/>
            <person name="Thomas B.C."/>
            <person name="Singh A."/>
            <person name="Wilkins M.J."/>
            <person name="Karaoz U."/>
            <person name="Brodie E.L."/>
            <person name="Williams K.H."/>
            <person name="Hubbard S.S."/>
            <person name="Banfield J.F."/>
        </authorList>
    </citation>
    <scope>NUCLEOTIDE SEQUENCE [LARGE SCALE GENOMIC DNA]</scope>
</reference>
<protein>
    <submittedName>
        <fullName evidence="2">Uncharacterized protein</fullName>
    </submittedName>
</protein>
<sequence>MNNTIWFINVAFFLTNLFVFTYKILIKVLNRYFPPFQDPSFFAKELFSPEPYEIPLYLSLTFIWVIVIFILYKSSPKNQFTSYKQSPNSKNSKSKLFEKLKIGTPNLFGILVSWKLGFLFFIFLLVIFFINIGEYPLKNNIQFIQSPVDPISSVFILIAYLSLIALIILISRALKKTPIIMVSLVLITVALFTFEPRFPQSTHDTAYFLGPIYELAHKKTIFTTTSSQYGFLSILLLGFLYQVGVFNPFYLPFFTWILYILQYFFSFWIIYKSSRSVVMGLLGLFSILTINYFSLFHLPNTYPQIGPMRWLPFIISLFLVQRFKNPANYKLIFLLSLLSIWNVEVGIALFLAYSLTLMLLFLAGKIGLNMLIKSIGFFIFNIFLFLITINIIHFLLGKPLIDYFTASNRLRDFAVSGIAMIPIPWRTHFWFVLLVYFASIIYFFRQKTREQMAEVKGLPTARRSGDIRRQSSTGGNETSDRIWSKDLQELGSRQNLTHLLFSANLSLFAGIYYIGRSHPHNLFHISIFFLLNTFIFIGLIFAKININKRLSFIFYILFFVFFIVYPAFSRKQAVATMIKTKLDGLKKEQIFIPELENQVKRYYYFDAEMIKENWPEDEILILSVDDTYLFYLTGKKNLLLDNPQSGLAAFKTDIAFALQKAVQSCPVKITATCTLFGCPEYPTLNHEAIDVQKAILESLEKSCKVKYKPVKCTNKLCIISD</sequence>
<keyword evidence="1" id="KW-0472">Membrane</keyword>
<gene>
    <name evidence="2" type="ORF">A2954_01370</name>
</gene>
<feature type="transmembrane region" description="Helical" evidence="1">
    <location>
        <begin position="150"/>
        <end position="170"/>
    </location>
</feature>
<feature type="transmembrane region" description="Helical" evidence="1">
    <location>
        <begin position="549"/>
        <end position="568"/>
    </location>
</feature>
<feature type="transmembrane region" description="Helical" evidence="1">
    <location>
        <begin position="7"/>
        <end position="26"/>
    </location>
</feature>
<feature type="transmembrane region" description="Helical" evidence="1">
    <location>
        <begin position="521"/>
        <end position="542"/>
    </location>
</feature>
<dbReference type="STRING" id="1802056.A2954_01370"/>
<evidence type="ECO:0000313" key="3">
    <source>
        <dbReference type="Proteomes" id="UP000177698"/>
    </source>
</evidence>
<feature type="transmembrane region" description="Helical" evidence="1">
    <location>
        <begin position="343"/>
        <end position="363"/>
    </location>
</feature>
<feature type="transmembrane region" description="Helical" evidence="1">
    <location>
        <begin position="496"/>
        <end position="515"/>
    </location>
</feature>
<feature type="transmembrane region" description="Helical" evidence="1">
    <location>
        <begin position="253"/>
        <end position="271"/>
    </location>
</feature>
<feature type="transmembrane region" description="Helical" evidence="1">
    <location>
        <begin position="177"/>
        <end position="194"/>
    </location>
</feature>
<accession>A0A1F7IGL4</accession>
<feature type="transmembrane region" description="Helical" evidence="1">
    <location>
        <begin position="277"/>
        <end position="295"/>
    </location>
</feature>
<name>A0A1F7IGL4_9BACT</name>